<keyword evidence="1" id="KW-0808">Transferase</keyword>
<dbReference type="Ensembl" id="ENSEBUT00000007494.1">
    <property type="protein sequence ID" value="ENSEBUP00000007025.1"/>
    <property type="gene ID" value="ENSEBUG00000004610.1"/>
</dbReference>
<dbReference type="SUPFAM" id="SSF53098">
    <property type="entry name" value="Ribonuclease H-like"/>
    <property type="match status" value="1"/>
</dbReference>
<dbReference type="GO" id="GO:0003964">
    <property type="term" value="F:RNA-directed DNA polymerase activity"/>
    <property type="evidence" value="ECO:0007669"/>
    <property type="project" value="UniProtKB-KW"/>
</dbReference>
<name>A0A8C4NP21_EPTBU</name>
<dbReference type="GO" id="GO:0003676">
    <property type="term" value="F:nucleic acid binding"/>
    <property type="evidence" value="ECO:0007669"/>
    <property type="project" value="InterPro"/>
</dbReference>
<dbReference type="PANTHER" id="PTHR41694:SF5">
    <property type="entry name" value="RIBONUCLEASE H"/>
    <property type="match status" value="1"/>
</dbReference>
<dbReference type="PANTHER" id="PTHR41694">
    <property type="entry name" value="ENDOGENOUS RETROVIRUS GROUP K MEMBER POL PROTEIN"/>
    <property type="match status" value="1"/>
</dbReference>
<dbReference type="AlphaFoldDB" id="A0A8C4NP21"/>
<dbReference type="PROSITE" id="PS50879">
    <property type="entry name" value="RNASE_H_1"/>
    <property type="match status" value="1"/>
</dbReference>
<keyword evidence="5" id="KW-0378">Hydrolase</keyword>
<dbReference type="InterPro" id="IPR012337">
    <property type="entry name" value="RNaseH-like_sf"/>
</dbReference>
<protein>
    <recommendedName>
        <fullName evidence="7">RNase H type-1 domain-containing protein</fullName>
    </recommendedName>
</protein>
<evidence type="ECO:0000256" key="3">
    <source>
        <dbReference type="ARBA" id="ARBA00022722"/>
    </source>
</evidence>
<evidence type="ECO:0000256" key="4">
    <source>
        <dbReference type="ARBA" id="ARBA00022759"/>
    </source>
</evidence>
<dbReference type="InterPro" id="IPR036397">
    <property type="entry name" value="RNaseH_sf"/>
</dbReference>
<evidence type="ECO:0000256" key="1">
    <source>
        <dbReference type="ARBA" id="ARBA00022679"/>
    </source>
</evidence>
<reference evidence="8" key="1">
    <citation type="submission" date="2025-08" db="UniProtKB">
        <authorList>
            <consortium name="Ensembl"/>
        </authorList>
    </citation>
    <scope>IDENTIFICATION</scope>
</reference>
<evidence type="ECO:0000313" key="8">
    <source>
        <dbReference type="Ensembl" id="ENSEBUP00000007025.1"/>
    </source>
</evidence>
<accession>A0A8C4NP21</accession>
<dbReference type="Proteomes" id="UP000694388">
    <property type="component" value="Unplaced"/>
</dbReference>
<keyword evidence="6" id="KW-0695">RNA-directed DNA polymerase</keyword>
<sequence>MPTGDEGEAHVCERVLVEETKARRDLQEAPIENAELELFVDGAARKNRWGKTIASFAVCTASATLRKQLLPKGFSAQQAELEALICGCELGAGKTLNIYTDSRYAWGILHDSAAIWALRGFKTSSGKVIRHGDLIKRLIRAAQEPQQIAVIKCKAHTGGTDEVSKGNERADLAAKAVLDEEEANPQPTTELYVEQMVDGPQTQEQLKDLQVSATMEEQESWRVKEGAKQNIHGVWVDERNRPFVPRILLPWLALTAHAQGHM</sequence>
<feature type="domain" description="RNase H type-1" evidence="7">
    <location>
        <begin position="32"/>
        <end position="179"/>
    </location>
</feature>
<keyword evidence="2" id="KW-0548">Nucleotidyltransferase</keyword>
<dbReference type="Pfam" id="PF00075">
    <property type="entry name" value="RNase_H"/>
    <property type="match status" value="1"/>
</dbReference>
<proteinExistence type="predicted"/>
<keyword evidence="9" id="KW-1185">Reference proteome</keyword>
<keyword evidence="3" id="KW-0540">Nuclease</keyword>
<keyword evidence="4" id="KW-0255">Endonuclease</keyword>
<dbReference type="Gene3D" id="3.30.420.10">
    <property type="entry name" value="Ribonuclease H-like superfamily/Ribonuclease H"/>
    <property type="match status" value="1"/>
</dbReference>
<dbReference type="OMA" id="TELYVEQ"/>
<evidence type="ECO:0000256" key="2">
    <source>
        <dbReference type="ARBA" id="ARBA00022695"/>
    </source>
</evidence>
<dbReference type="InterPro" id="IPR002156">
    <property type="entry name" value="RNaseH_domain"/>
</dbReference>
<organism evidence="8 9">
    <name type="scientific">Eptatretus burgeri</name>
    <name type="common">Inshore hagfish</name>
    <dbReference type="NCBI Taxonomy" id="7764"/>
    <lineage>
        <taxon>Eukaryota</taxon>
        <taxon>Metazoa</taxon>
        <taxon>Chordata</taxon>
        <taxon>Craniata</taxon>
        <taxon>Vertebrata</taxon>
        <taxon>Cyclostomata</taxon>
        <taxon>Myxini</taxon>
        <taxon>Myxiniformes</taxon>
        <taxon>Myxinidae</taxon>
        <taxon>Eptatretinae</taxon>
        <taxon>Eptatretus</taxon>
    </lineage>
</organism>
<dbReference type="GeneTree" id="ENSGT01030000235300"/>
<reference evidence="8" key="2">
    <citation type="submission" date="2025-09" db="UniProtKB">
        <authorList>
            <consortium name="Ensembl"/>
        </authorList>
    </citation>
    <scope>IDENTIFICATION</scope>
</reference>
<evidence type="ECO:0000313" key="9">
    <source>
        <dbReference type="Proteomes" id="UP000694388"/>
    </source>
</evidence>
<evidence type="ECO:0000259" key="7">
    <source>
        <dbReference type="PROSITE" id="PS50879"/>
    </source>
</evidence>
<dbReference type="GO" id="GO:0004523">
    <property type="term" value="F:RNA-DNA hybrid ribonuclease activity"/>
    <property type="evidence" value="ECO:0007669"/>
    <property type="project" value="InterPro"/>
</dbReference>
<evidence type="ECO:0000256" key="5">
    <source>
        <dbReference type="ARBA" id="ARBA00022801"/>
    </source>
</evidence>
<evidence type="ECO:0000256" key="6">
    <source>
        <dbReference type="ARBA" id="ARBA00022918"/>
    </source>
</evidence>